<dbReference type="AlphaFoldDB" id="A0AAN6VXR2"/>
<keyword evidence="3" id="KW-1185">Reference proteome</keyword>
<feature type="region of interest" description="Disordered" evidence="1">
    <location>
        <begin position="31"/>
        <end position="86"/>
    </location>
</feature>
<evidence type="ECO:0000313" key="3">
    <source>
        <dbReference type="Proteomes" id="UP001302321"/>
    </source>
</evidence>
<feature type="compositionally biased region" description="Low complexity" evidence="1">
    <location>
        <begin position="64"/>
        <end position="86"/>
    </location>
</feature>
<gene>
    <name evidence="2" type="ORF">QBC36DRAFT_315573</name>
</gene>
<dbReference type="Proteomes" id="UP001302321">
    <property type="component" value="Unassembled WGS sequence"/>
</dbReference>
<comment type="caution">
    <text evidence="2">The sequence shown here is derived from an EMBL/GenBank/DDBJ whole genome shotgun (WGS) entry which is preliminary data.</text>
</comment>
<sequence length="207" mass="22268">MPVPKPQVLRTSLTPLYRCSSARYVSSTFPRALATPTSPSSRSNINDPRGGAPVDDIDLVFDYPTSQQASPSTSPPSLESSGLSASSISGGAYTGRGFDMDETITSAQETVEQVKDKMGNVMHTSKATIKRVDKEMGYPDNNVIYAGLGALGLAALYVTLREPGVTEEVRRRDPTLDARRGMQSVKHDLPAHAPLENKVEKMIGRTG</sequence>
<organism evidence="2 3">
    <name type="scientific">Triangularia setosa</name>
    <dbReference type="NCBI Taxonomy" id="2587417"/>
    <lineage>
        <taxon>Eukaryota</taxon>
        <taxon>Fungi</taxon>
        <taxon>Dikarya</taxon>
        <taxon>Ascomycota</taxon>
        <taxon>Pezizomycotina</taxon>
        <taxon>Sordariomycetes</taxon>
        <taxon>Sordariomycetidae</taxon>
        <taxon>Sordariales</taxon>
        <taxon>Podosporaceae</taxon>
        <taxon>Triangularia</taxon>
    </lineage>
</organism>
<protein>
    <submittedName>
        <fullName evidence="2">Uncharacterized protein</fullName>
    </submittedName>
</protein>
<reference evidence="2" key="1">
    <citation type="journal article" date="2023" name="Mol. Phylogenet. Evol.">
        <title>Genome-scale phylogeny and comparative genomics of the fungal order Sordariales.</title>
        <authorList>
            <person name="Hensen N."/>
            <person name="Bonometti L."/>
            <person name="Westerberg I."/>
            <person name="Brannstrom I.O."/>
            <person name="Guillou S."/>
            <person name="Cros-Aarteil S."/>
            <person name="Calhoun S."/>
            <person name="Haridas S."/>
            <person name="Kuo A."/>
            <person name="Mondo S."/>
            <person name="Pangilinan J."/>
            <person name="Riley R."/>
            <person name="LaButti K."/>
            <person name="Andreopoulos B."/>
            <person name="Lipzen A."/>
            <person name="Chen C."/>
            <person name="Yan M."/>
            <person name="Daum C."/>
            <person name="Ng V."/>
            <person name="Clum A."/>
            <person name="Steindorff A."/>
            <person name="Ohm R.A."/>
            <person name="Martin F."/>
            <person name="Silar P."/>
            <person name="Natvig D.O."/>
            <person name="Lalanne C."/>
            <person name="Gautier V."/>
            <person name="Ament-Velasquez S.L."/>
            <person name="Kruys A."/>
            <person name="Hutchinson M.I."/>
            <person name="Powell A.J."/>
            <person name="Barry K."/>
            <person name="Miller A.N."/>
            <person name="Grigoriev I.V."/>
            <person name="Debuchy R."/>
            <person name="Gladieux P."/>
            <person name="Hiltunen Thoren M."/>
            <person name="Johannesson H."/>
        </authorList>
    </citation>
    <scope>NUCLEOTIDE SEQUENCE</scope>
    <source>
        <strain evidence="2">CBS 892.96</strain>
    </source>
</reference>
<evidence type="ECO:0000313" key="2">
    <source>
        <dbReference type="EMBL" id="KAK4171663.1"/>
    </source>
</evidence>
<evidence type="ECO:0000256" key="1">
    <source>
        <dbReference type="SAM" id="MobiDB-lite"/>
    </source>
</evidence>
<accession>A0AAN6VXR2</accession>
<reference evidence="2" key="2">
    <citation type="submission" date="2023-05" db="EMBL/GenBank/DDBJ databases">
        <authorList>
            <consortium name="Lawrence Berkeley National Laboratory"/>
            <person name="Steindorff A."/>
            <person name="Hensen N."/>
            <person name="Bonometti L."/>
            <person name="Westerberg I."/>
            <person name="Brannstrom I.O."/>
            <person name="Guillou S."/>
            <person name="Cros-Aarteil S."/>
            <person name="Calhoun S."/>
            <person name="Haridas S."/>
            <person name="Kuo A."/>
            <person name="Mondo S."/>
            <person name="Pangilinan J."/>
            <person name="Riley R."/>
            <person name="Labutti K."/>
            <person name="Andreopoulos B."/>
            <person name="Lipzen A."/>
            <person name="Chen C."/>
            <person name="Yanf M."/>
            <person name="Daum C."/>
            <person name="Ng V."/>
            <person name="Clum A."/>
            <person name="Ohm R."/>
            <person name="Martin F."/>
            <person name="Silar P."/>
            <person name="Natvig D."/>
            <person name="Lalanne C."/>
            <person name="Gautier V."/>
            <person name="Ament-Velasquez S.L."/>
            <person name="Kruys A."/>
            <person name="Hutchinson M.I."/>
            <person name="Powell A.J."/>
            <person name="Barry K."/>
            <person name="Miller A.N."/>
            <person name="Grigoriev I.V."/>
            <person name="Debuchy R."/>
            <person name="Gladieux P."/>
            <person name="Thoren M.H."/>
            <person name="Johannesson H."/>
        </authorList>
    </citation>
    <scope>NUCLEOTIDE SEQUENCE</scope>
    <source>
        <strain evidence="2">CBS 892.96</strain>
    </source>
</reference>
<feature type="compositionally biased region" description="Polar residues" evidence="1">
    <location>
        <begin position="31"/>
        <end position="46"/>
    </location>
</feature>
<dbReference type="EMBL" id="MU866525">
    <property type="protein sequence ID" value="KAK4171663.1"/>
    <property type="molecule type" value="Genomic_DNA"/>
</dbReference>
<name>A0AAN6VXR2_9PEZI</name>
<proteinExistence type="predicted"/>